<name>A0ABV7H0Q8_9BURK</name>
<evidence type="ECO:0000256" key="4">
    <source>
        <dbReference type="ARBA" id="ARBA00023315"/>
    </source>
</evidence>
<dbReference type="SUPFAM" id="SSF51161">
    <property type="entry name" value="Trimeric LpxA-like enzymes"/>
    <property type="match status" value="1"/>
</dbReference>
<keyword evidence="2 5" id="KW-0808">Transferase</keyword>
<dbReference type="Gene3D" id="2.160.10.10">
    <property type="entry name" value="Hexapeptide repeat proteins"/>
    <property type="match status" value="1"/>
</dbReference>
<dbReference type="PANTHER" id="PTHR43300">
    <property type="entry name" value="ACETYLTRANSFERASE"/>
    <property type="match status" value="1"/>
</dbReference>
<protein>
    <submittedName>
        <fullName evidence="5">Acyltransferase</fullName>
        <ecNumber evidence="5">2.3.1.-</ecNumber>
    </submittedName>
</protein>
<dbReference type="GO" id="GO:0016746">
    <property type="term" value="F:acyltransferase activity"/>
    <property type="evidence" value="ECO:0007669"/>
    <property type="project" value="UniProtKB-KW"/>
</dbReference>
<evidence type="ECO:0000313" key="6">
    <source>
        <dbReference type="Proteomes" id="UP001595556"/>
    </source>
</evidence>
<proteinExistence type="inferred from homology"/>
<dbReference type="Pfam" id="PF14602">
    <property type="entry name" value="Hexapep_2"/>
    <property type="match status" value="1"/>
</dbReference>
<dbReference type="RefSeq" id="WP_377302665.1">
    <property type="nucleotide sequence ID" value="NZ_CP180191.1"/>
</dbReference>
<dbReference type="Proteomes" id="UP001595556">
    <property type="component" value="Unassembled WGS sequence"/>
</dbReference>
<comment type="similarity">
    <text evidence="1">Belongs to the transferase hexapeptide repeat family.</text>
</comment>
<evidence type="ECO:0000256" key="3">
    <source>
        <dbReference type="ARBA" id="ARBA00022737"/>
    </source>
</evidence>
<keyword evidence="6" id="KW-1185">Reference proteome</keyword>
<dbReference type="Pfam" id="PF00132">
    <property type="entry name" value="Hexapep"/>
    <property type="match status" value="1"/>
</dbReference>
<dbReference type="EC" id="2.3.1.-" evidence="5"/>
<dbReference type="InterPro" id="IPR018357">
    <property type="entry name" value="Hexapep_transf_CS"/>
</dbReference>
<keyword evidence="4 5" id="KW-0012">Acyltransferase</keyword>
<dbReference type="InterPro" id="IPR011004">
    <property type="entry name" value="Trimer_LpxA-like_sf"/>
</dbReference>
<dbReference type="CDD" id="cd03358">
    <property type="entry name" value="LbH_WxcM_N_like"/>
    <property type="match status" value="1"/>
</dbReference>
<dbReference type="PANTHER" id="PTHR43300:SF4">
    <property type="entry name" value="ACYL-[ACYL-CARRIER-PROTEIN]--UDP-N-ACETYLGLUCOSAMINE O-ACYLTRANSFERASE"/>
    <property type="match status" value="1"/>
</dbReference>
<comment type="caution">
    <text evidence="5">The sequence shown here is derived from an EMBL/GenBank/DDBJ whole genome shotgun (WGS) entry which is preliminary data.</text>
</comment>
<evidence type="ECO:0000256" key="1">
    <source>
        <dbReference type="ARBA" id="ARBA00007274"/>
    </source>
</evidence>
<reference evidence="6" key="1">
    <citation type="journal article" date="2019" name="Int. J. Syst. Evol. Microbiol.">
        <title>The Global Catalogue of Microorganisms (GCM) 10K type strain sequencing project: providing services to taxonomists for standard genome sequencing and annotation.</title>
        <authorList>
            <consortium name="The Broad Institute Genomics Platform"/>
            <consortium name="The Broad Institute Genome Sequencing Center for Infectious Disease"/>
            <person name="Wu L."/>
            <person name="Ma J."/>
        </authorList>
    </citation>
    <scope>NUCLEOTIDE SEQUENCE [LARGE SCALE GENOMIC DNA]</scope>
    <source>
        <strain evidence="6">KCTC 52168</strain>
    </source>
</reference>
<dbReference type="EMBL" id="JBHRTI010000004">
    <property type="protein sequence ID" value="MFC3147499.1"/>
    <property type="molecule type" value="Genomic_DNA"/>
</dbReference>
<evidence type="ECO:0000313" key="5">
    <source>
        <dbReference type="EMBL" id="MFC3147499.1"/>
    </source>
</evidence>
<dbReference type="InterPro" id="IPR050179">
    <property type="entry name" value="Trans_hexapeptide_repeat"/>
</dbReference>
<dbReference type="InterPro" id="IPR001451">
    <property type="entry name" value="Hexapep"/>
</dbReference>
<sequence length="162" mass="17125">MSTRPGIHALADVQTEQIGEGSTVWQFCVVLRGARIGRDCNINALCLIEGDVILGDRVTVKSGVQLWDGVRVEDDVFIGPNVSFVNNPYPRSKQYLEQPLITVIERWASIGANATILGGVRIGAGAMIGAGSVVTRDVPPGELWVGNPARSRGPAPAVPPAA</sequence>
<accession>A0ABV7H0Q8</accession>
<gene>
    <name evidence="5" type="ORF">ACFOEN_07580</name>
</gene>
<keyword evidence="3" id="KW-0677">Repeat</keyword>
<organism evidence="5 6">
    <name type="scientific">Piscinibacterium candidicorallinum</name>
    <dbReference type="NCBI Taxonomy" id="1793872"/>
    <lineage>
        <taxon>Bacteria</taxon>
        <taxon>Pseudomonadati</taxon>
        <taxon>Pseudomonadota</taxon>
        <taxon>Betaproteobacteria</taxon>
        <taxon>Burkholderiales</taxon>
        <taxon>Piscinibacterium</taxon>
    </lineage>
</organism>
<evidence type="ECO:0000256" key="2">
    <source>
        <dbReference type="ARBA" id="ARBA00022679"/>
    </source>
</evidence>
<dbReference type="PROSITE" id="PS00101">
    <property type="entry name" value="HEXAPEP_TRANSFERASES"/>
    <property type="match status" value="1"/>
</dbReference>